<reference evidence="1" key="1">
    <citation type="submission" date="2023-05" db="EMBL/GenBank/DDBJ databases">
        <title>Nepenthes gracilis genome sequencing.</title>
        <authorList>
            <person name="Fukushima K."/>
        </authorList>
    </citation>
    <scope>NUCLEOTIDE SEQUENCE</scope>
    <source>
        <strain evidence="1">SING2019-196</strain>
    </source>
</reference>
<name>A0AAD3TJN9_NEPGR</name>
<comment type="caution">
    <text evidence="1">The sequence shown here is derived from an EMBL/GenBank/DDBJ whole genome shotgun (WGS) entry which is preliminary data.</text>
</comment>
<accession>A0AAD3TJN9</accession>
<protein>
    <submittedName>
        <fullName evidence="1">Uncharacterized protein</fullName>
    </submittedName>
</protein>
<proteinExistence type="predicted"/>
<evidence type="ECO:0000313" key="1">
    <source>
        <dbReference type="EMBL" id="GMH30062.1"/>
    </source>
</evidence>
<gene>
    <name evidence="1" type="ORF">Nepgr_031905</name>
</gene>
<dbReference type="AlphaFoldDB" id="A0AAD3TJN9"/>
<keyword evidence="2" id="KW-1185">Reference proteome</keyword>
<evidence type="ECO:0000313" key="2">
    <source>
        <dbReference type="Proteomes" id="UP001279734"/>
    </source>
</evidence>
<dbReference type="EMBL" id="BSYO01000037">
    <property type="protein sequence ID" value="GMH30062.1"/>
    <property type="molecule type" value="Genomic_DNA"/>
</dbReference>
<dbReference type="Proteomes" id="UP001279734">
    <property type="component" value="Unassembled WGS sequence"/>
</dbReference>
<sequence length="71" mass="7799">MPLGITVGNKFNPGFVDYAQIFSPSIQLKLCSILEKGEKEAAGKGLKKSFSCIHENGRRQSKGGKEEKEEN</sequence>
<organism evidence="1 2">
    <name type="scientific">Nepenthes gracilis</name>
    <name type="common">Slender pitcher plant</name>
    <dbReference type="NCBI Taxonomy" id="150966"/>
    <lineage>
        <taxon>Eukaryota</taxon>
        <taxon>Viridiplantae</taxon>
        <taxon>Streptophyta</taxon>
        <taxon>Embryophyta</taxon>
        <taxon>Tracheophyta</taxon>
        <taxon>Spermatophyta</taxon>
        <taxon>Magnoliopsida</taxon>
        <taxon>eudicotyledons</taxon>
        <taxon>Gunneridae</taxon>
        <taxon>Pentapetalae</taxon>
        <taxon>Caryophyllales</taxon>
        <taxon>Nepenthaceae</taxon>
        <taxon>Nepenthes</taxon>
    </lineage>
</organism>